<dbReference type="InterPro" id="IPR056438">
    <property type="entry name" value="Znf-C2H2_CTCF"/>
</dbReference>
<dbReference type="PROSITE" id="PS50157">
    <property type="entry name" value="ZINC_FINGER_C2H2_2"/>
    <property type="match status" value="2"/>
</dbReference>
<organism evidence="9 10">
    <name type="scientific">Tropilaelaps mercedesae</name>
    <dbReference type="NCBI Taxonomy" id="418985"/>
    <lineage>
        <taxon>Eukaryota</taxon>
        <taxon>Metazoa</taxon>
        <taxon>Ecdysozoa</taxon>
        <taxon>Arthropoda</taxon>
        <taxon>Chelicerata</taxon>
        <taxon>Arachnida</taxon>
        <taxon>Acari</taxon>
        <taxon>Parasitiformes</taxon>
        <taxon>Mesostigmata</taxon>
        <taxon>Gamasina</taxon>
        <taxon>Dermanyssoidea</taxon>
        <taxon>Laelapidae</taxon>
        <taxon>Tropilaelaps</taxon>
    </lineage>
</organism>
<dbReference type="Pfam" id="PF00096">
    <property type="entry name" value="zf-C2H2"/>
    <property type="match status" value="1"/>
</dbReference>
<comment type="subcellular location">
    <subcellularLocation>
        <location evidence="1">Nucleus</location>
    </subcellularLocation>
</comment>
<keyword evidence="10" id="KW-1185">Reference proteome</keyword>
<evidence type="ECO:0000256" key="5">
    <source>
        <dbReference type="ARBA" id="ARBA00022833"/>
    </source>
</evidence>
<dbReference type="AlphaFoldDB" id="A0A1V9XGG4"/>
<dbReference type="GO" id="GO:0005634">
    <property type="term" value="C:nucleus"/>
    <property type="evidence" value="ECO:0007669"/>
    <property type="project" value="UniProtKB-SubCell"/>
</dbReference>
<keyword evidence="4 7" id="KW-0863">Zinc-finger</keyword>
<dbReference type="InterPro" id="IPR036236">
    <property type="entry name" value="Znf_C2H2_sf"/>
</dbReference>
<evidence type="ECO:0000256" key="6">
    <source>
        <dbReference type="ARBA" id="ARBA00023242"/>
    </source>
</evidence>
<dbReference type="OrthoDB" id="6504712at2759"/>
<evidence type="ECO:0000313" key="10">
    <source>
        <dbReference type="Proteomes" id="UP000192247"/>
    </source>
</evidence>
<evidence type="ECO:0000256" key="7">
    <source>
        <dbReference type="PROSITE-ProRule" id="PRU00042"/>
    </source>
</evidence>
<dbReference type="SUPFAM" id="SSF57667">
    <property type="entry name" value="beta-beta-alpha zinc fingers"/>
    <property type="match status" value="1"/>
</dbReference>
<dbReference type="Pfam" id="PF23611">
    <property type="entry name" value="zf-C2H2_16"/>
    <property type="match status" value="1"/>
</dbReference>
<dbReference type="PANTHER" id="PTHR24403:SF67">
    <property type="entry name" value="FI01116P-RELATED"/>
    <property type="match status" value="1"/>
</dbReference>
<evidence type="ECO:0000256" key="4">
    <source>
        <dbReference type="ARBA" id="ARBA00022771"/>
    </source>
</evidence>
<dbReference type="InParanoid" id="A0A1V9XGG4"/>
<dbReference type="Proteomes" id="UP000192247">
    <property type="component" value="Unassembled WGS sequence"/>
</dbReference>
<dbReference type="FunFam" id="3.30.160.60:FF:000624">
    <property type="entry name" value="zinc finger protein 697"/>
    <property type="match status" value="1"/>
</dbReference>
<reference evidence="9 10" key="1">
    <citation type="journal article" date="2017" name="Gigascience">
        <title>Draft genome of the honey bee ectoparasitic mite, Tropilaelaps mercedesae, is shaped by the parasitic life history.</title>
        <authorList>
            <person name="Dong X."/>
            <person name="Armstrong S.D."/>
            <person name="Xia D."/>
            <person name="Makepeace B.L."/>
            <person name="Darby A.C."/>
            <person name="Kadowaki T."/>
        </authorList>
    </citation>
    <scope>NUCLEOTIDE SEQUENCE [LARGE SCALE GENOMIC DNA]</scope>
    <source>
        <strain evidence="9">Wuxi-XJTLU</strain>
    </source>
</reference>
<protein>
    <submittedName>
        <fullName evidence="9">Zinc finger and BTB domain-containing protein 8A.1-B-like</fullName>
    </submittedName>
</protein>
<dbReference type="PROSITE" id="PS00028">
    <property type="entry name" value="ZINC_FINGER_C2H2_1"/>
    <property type="match status" value="2"/>
</dbReference>
<dbReference type="PANTHER" id="PTHR24403">
    <property type="entry name" value="ZINC FINGER PROTEIN"/>
    <property type="match status" value="1"/>
</dbReference>
<accession>A0A1V9XGG4</accession>
<keyword evidence="6" id="KW-0539">Nucleus</keyword>
<dbReference type="InterPro" id="IPR050688">
    <property type="entry name" value="Zinc_finger/UBP_domain"/>
</dbReference>
<keyword evidence="2" id="KW-0479">Metal-binding</keyword>
<evidence type="ECO:0000256" key="1">
    <source>
        <dbReference type="ARBA" id="ARBA00004123"/>
    </source>
</evidence>
<keyword evidence="3" id="KW-0677">Repeat</keyword>
<gene>
    <name evidence="9" type="ORF">BIW11_03772</name>
</gene>
<evidence type="ECO:0000256" key="3">
    <source>
        <dbReference type="ARBA" id="ARBA00022737"/>
    </source>
</evidence>
<feature type="domain" description="C2H2-type" evidence="8">
    <location>
        <begin position="78"/>
        <end position="105"/>
    </location>
</feature>
<evidence type="ECO:0000259" key="8">
    <source>
        <dbReference type="PROSITE" id="PS50157"/>
    </source>
</evidence>
<dbReference type="STRING" id="418985.A0A1V9XGG4"/>
<sequence length="137" mass="15912">MQTEVSATYSSGEPLNFTELCGLNNIYKANLNKGPATHAHKLVRQAQPAPYVSLRLFRFRGVVSGEDDFLRRLVSARFECPYCDYRCFRKYDLDRHVRKHTGEKPYGCNQCEMKYSRLEHLKSHIKAKHMCQISPLV</sequence>
<feature type="domain" description="C2H2-type" evidence="8">
    <location>
        <begin position="106"/>
        <end position="129"/>
    </location>
</feature>
<dbReference type="GO" id="GO:0008270">
    <property type="term" value="F:zinc ion binding"/>
    <property type="evidence" value="ECO:0007669"/>
    <property type="project" value="UniProtKB-KW"/>
</dbReference>
<dbReference type="SMART" id="SM00355">
    <property type="entry name" value="ZnF_C2H2"/>
    <property type="match status" value="2"/>
</dbReference>
<dbReference type="GO" id="GO:0045944">
    <property type="term" value="P:positive regulation of transcription by RNA polymerase II"/>
    <property type="evidence" value="ECO:0007669"/>
    <property type="project" value="TreeGrafter"/>
</dbReference>
<dbReference type="InterPro" id="IPR013087">
    <property type="entry name" value="Znf_C2H2_type"/>
</dbReference>
<dbReference type="EMBL" id="MNPL01011718">
    <property type="protein sequence ID" value="OQR72468.1"/>
    <property type="molecule type" value="Genomic_DNA"/>
</dbReference>
<proteinExistence type="predicted"/>
<keyword evidence="5" id="KW-0862">Zinc</keyword>
<name>A0A1V9XGG4_9ACAR</name>
<evidence type="ECO:0000256" key="2">
    <source>
        <dbReference type="ARBA" id="ARBA00022723"/>
    </source>
</evidence>
<dbReference type="Gene3D" id="3.30.160.60">
    <property type="entry name" value="Classic Zinc Finger"/>
    <property type="match status" value="2"/>
</dbReference>
<evidence type="ECO:0000313" key="9">
    <source>
        <dbReference type="EMBL" id="OQR72468.1"/>
    </source>
</evidence>
<comment type="caution">
    <text evidence="9">The sequence shown here is derived from an EMBL/GenBank/DDBJ whole genome shotgun (WGS) entry which is preliminary data.</text>
</comment>